<gene>
    <name evidence="2" type="ORF">C454_14735</name>
</gene>
<dbReference type="InterPro" id="IPR019651">
    <property type="entry name" value="Glutamate_DH_NAD-spec"/>
</dbReference>
<keyword evidence="1" id="KW-0472">Membrane</keyword>
<dbReference type="Pfam" id="PF10712">
    <property type="entry name" value="NAD-GH"/>
    <property type="match status" value="2"/>
</dbReference>
<dbReference type="Proteomes" id="UP000011571">
    <property type="component" value="Unassembled WGS sequence"/>
</dbReference>
<keyword evidence="1" id="KW-1133">Transmembrane helix</keyword>
<reference evidence="2 3" key="1">
    <citation type="journal article" date="2014" name="PLoS Genet.">
        <title>Phylogenetically driven sequencing of extremely halophilic archaea reveals strategies for static and dynamic osmo-response.</title>
        <authorList>
            <person name="Becker E.A."/>
            <person name="Seitzer P.M."/>
            <person name="Tritt A."/>
            <person name="Larsen D."/>
            <person name="Krusor M."/>
            <person name="Yao A.I."/>
            <person name="Wu D."/>
            <person name="Madern D."/>
            <person name="Eisen J.A."/>
            <person name="Darling A.E."/>
            <person name="Facciotti M.T."/>
        </authorList>
    </citation>
    <scope>NUCLEOTIDE SEQUENCE [LARGE SCALE GENOMIC DNA]</scope>
    <source>
        <strain evidence="3">ATCC 33959 / DSM 4427 / JCM 8863 / NBRC 102184 / NCIMB 2188 / Ma 2.38</strain>
    </source>
</reference>
<organism evidence="2 3">
    <name type="scientific">Haloferax gibbonsii (strain ATCC 33959 / DSM 4427 / JCM 8863 / NBRC 102184 / NCIMB 2188 / Ma 2.38)</name>
    <dbReference type="NCBI Taxonomy" id="1227459"/>
    <lineage>
        <taxon>Archaea</taxon>
        <taxon>Methanobacteriati</taxon>
        <taxon>Methanobacteriota</taxon>
        <taxon>Stenosarchaea group</taxon>
        <taxon>Halobacteria</taxon>
        <taxon>Halobacteriales</taxon>
        <taxon>Haloferacaceae</taxon>
        <taxon>Haloferax</taxon>
    </lineage>
</organism>
<comment type="caution">
    <text evidence="2">The sequence shown here is derived from an EMBL/GenBank/DDBJ whole genome shotgun (WGS) entry which is preliminary data.</text>
</comment>
<dbReference type="AlphaFoldDB" id="M0H1V9"/>
<proteinExistence type="predicted"/>
<evidence type="ECO:0000313" key="3">
    <source>
        <dbReference type="Proteomes" id="UP000011571"/>
    </source>
</evidence>
<evidence type="ECO:0000313" key="2">
    <source>
        <dbReference type="EMBL" id="ELZ77757.1"/>
    </source>
</evidence>
<protein>
    <submittedName>
        <fullName evidence="2">NAD-specific glutamate dehydrogenase</fullName>
    </submittedName>
</protein>
<accession>M0H1V9</accession>
<dbReference type="EMBL" id="AOLJ01000022">
    <property type="protein sequence ID" value="ELZ77757.1"/>
    <property type="molecule type" value="Genomic_DNA"/>
</dbReference>
<feature type="transmembrane region" description="Helical" evidence="1">
    <location>
        <begin position="66"/>
        <end position="91"/>
    </location>
</feature>
<name>M0H1V9_HALGM</name>
<keyword evidence="1" id="KW-0812">Transmembrane</keyword>
<sequence>MVHALADFLQFLREVLGHVFEFVRGGVVVFEDRFDVLDGRLDVGAEFVVDVLFVLFEERLGALDRALGLVAGLDGAAALFVLFGVLFGLLLHAVDLVVGEARTALDGDGLGVAGALVLGRDVDDAVLVDVEADFDLRSARGGRRDAGERELAEELVVLGHLAFALEDADLHRRLVVGRGGEYLRLLGRNRRVLLDEALEEAAFDLDTERQRRHVEEDDVVDLAAENAALDGRAERDGLVGVDGLLRLGAEQLFDLVEDLRHPGGAADEDDVVDVALVVAGVFERLLGRLDRPVDEVSGERLELRAGQVVFEVDRPGVGRRDEREVDGRLLARGELDFCLLCRVLEALEGLSVLAEVDAVVVLELGGEPVDDGLVPVVAAEVVVPVRGDHFVDAAAEVEDGHVEGAAAEVVDEHGLVRLVVEAVGHGGRGRLVDDALDFETRDFAGVLRRLTLLVVEVRGDGDDGLLQFVAEVVLGVALDLLENHRRNLLRRVLLALDVDGVAVLAHVALDGPNRALGVLDGLVLRRLADQPLTVVGERDDGGGGSVAFCVHDNLRVAALHHRERAVRGAEVDTQNLVARHLARKYRLLPVKGY</sequence>
<keyword evidence="3" id="KW-1185">Reference proteome</keyword>
<evidence type="ECO:0000256" key="1">
    <source>
        <dbReference type="SAM" id="Phobius"/>
    </source>
</evidence>